<dbReference type="EMBL" id="JAHXZJ010001492">
    <property type="protein sequence ID" value="KAH0552802.1"/>
    <property type="molecule type" value="Genomic_DNA"/>
</dbReference>
<dbReference type="AlphaFoldDB" id="A0AAV7I3M9"/>
<proteinExistence type="predicted"/>
<reference evidence="1 2" key="1">
    <citation type="journal article" date="2021" name="J. Hered.">
        <title>A chromosome-level genome assembly of the parasitoid wasp, Cotesia glomerata (Hymenoptera: Braconidae).</title>
        <authorList>
            <person name="Pinto B.J."/>
            <person name="Weis J.J."/>
            <person name="Gamble T."/>
            <person name="Ode P.J."/>
            <person name="Paul R."/>
            <person name="Zaspel J.M."/>
        </authorList>
    </citation>
    <scope>NUCLEOTIDE SEQUENCE [LARGE SCALE GENOMIC DNA]</scope>
    <source>
        <strain evidence="1">CgM1</strain>
    </source>
</reference>
<protein>
    <submittedName>
        <fullName evidence="1">Uncharacterized protein</fullName>
    </submittedName>
</protein>
<comment type="caution">
    <text evidence="1">The sequence shown here is derived from an EMBL/GenBank/DDBJ whole genome shotgun (WGS) entry which is preliminary data.</text>
</comment>
<organism evidence="1 2">
    <name type="scientific">Cotesia glomerata</name>
    <name type="common">Lepidopteran parasitic wasp</name>
    <name type="synonym">Apanteles glomeratus</name>
    <dbReference type="NCBI Taxonomy" id="32391"/>
    <lineage>
        <taxon>Eukaryota</taxon>
        <taxon>Metazoa</taxon>
        <taxon>Ecdysozoa</taxon>
        <taxon>Arthropoda</taxon>
        <taxon>Hexapoda</taxon>
        <taxon>Insecta</taxon>
        <taxon>Pterygota</taxon>
        <taxon>Neoptera</taxon>
        <taxon>Endopterygota</taxon>
        <taxon>Hymenoptera</taxon>
        <taxon>Apocrita</taxon>
        <taxon>Ichneumonoidea</taxon>
        <taxon>Braconidae</taxon>
        <taxon>Microgastrinae</taxon>
        <taxon>Cotesia</taxon>
    </lineage>
</organism>
<accession>A0AAV7I3M9</accession>
<gene>
    <name evidence="1" type="ORF">KQX54_015567</name>
</gene>
<sequence>MDAFGGFEYCERHLSRVIVVFEGFRAFRNGEQMSEMQYWCKISRPICYRRQEKFFKDCREDIQISKSFSG</sequence>
<dbReference type="Proteomes" id="UP000826195">
    <property type="component" value="Unassembled WGS sequence"/>
</dbReference>
<evidence type="ECO:0000313" key="2">
    <source>
        <dbReference type="Proteomes" id="UP000826195"/>
    </source>
</evidence>
<evidence type="ECO:0000313" key="1">
    <source>
        <dbReference type="EMBL" id="KAH0552802.1"/>
    </source>
</evidence>
<keyword evidence="2" id="KW-1185">Reference proteome</keyword>
<name>A0AAV7I3M9_COTGL</name>